<dbReference type="RefSeq" id="WP_166937308.1">
    <property type="nucleotide sequence ID" value="NZ_BAAADD010000012.1"/>
</dbReference>
<keyword evidence="5" id="KW-0804">Transcription</keyword>
<dbReference type="InterPro" id="IPR015422">
    <property type="entry name" value="PyrdxlP-dep_Trfase_small"/>
</dbReference>
<dbReference type="InterPro" id="IPR036388">
    <property type="entry name" value="WH-like_DNA-bd_sf"/>
</dbReference>
<evidence type="ECO:0000313" key="7">
    <source>
        <dbReference type="EMBL" id="GAA0585969.1"/>
    </source>
</evidence>
<dbReference type="InterPro" id="IPR015424">
    <property type="entry name" value="PyrdxlP-dep_Trfase"/>
</dbReference>
<dbReference type="InterPro" id="IPR000524">
    <property type="entry name" value="Tscrpt_reg_HTH_GntR"/>
</dbReference>
<dbReference type="InterPro" id="IPR036390">
    <property type="entry name" value="WH_DNA-bd_sf"/>
</dbReference>
<keyword evidence="7" id="KW-0808">Transferase</keyword>
<evidence type="ECO:0000256" key="2">
    <source>
        <dbReference type="ARBA" id="ARBA00022898"/>
    </source>
</evidence>
<feature type="domain" description="HTH gntR-type" evidence="6">
    <location>
        <begin position="11"/>
        <end position="79"/>
    </location>
</feature>
<organism evidence="7 8">
    <name type="scientific">Rhizomicrobium electricum</name>
    <dbReference type="NCBI Taxonomy" id="480070"/>
    <lineage>
        <taxon>Bacteria</taxon>
        <taxon>Pseudomonadati</taxon>
        <taxon>Pseudomonadota</taxon>
        <taxon>Alphaproteobacteria</taxon>
        <taxon>Micropepsales</taxon>
        <taxon>Micropepsaceae</taxon>
        <taxon>Rhizomicrobium</taxon>
    </lineage>
</organism>
<keyword evidence="3" id="KW-0805">Transcription regulation</keyword>
<dbReference type="Gene3D" id="3.40.640.10">
    <property type="entry name" value="Type I PLP-dependent aspartate aminotransferase-like (Major domain)"/>
    <property type="match status" value="1"/>
</dbReference>
<evidence type="ECO:0000256" key="1">
    <source>
        <dbReference type="ARBA" id="ARBA00005384"/>
    </source>
</evidence>
<evidence type="ECO:0000256" key="3">
    <source>
        <dbReference type="ARBA" id="ARBA00023015"/>
    </source>
</evidence>
<dbReference type="SMART" id="SM00345">
    <property type="entry name" value="HTH_GNTR"/>
    <property type="match status" value="1"/>
</dbReference>
<dbReference type="Gene3D" id="3.90.1150.10">
    <property type="entry name" value="Aspartate Aminotransferase, domain 1"/>
    <property type="match status" value="1"/>
</dbReference>
<keyword evidence="2" id="KW-0663">Pyridoxal phosphate</keyword>
<dbReference type="InterPro" id="IPR015421">
    <property type="entry name" value="PyrdxlP-dep_Trfase_major"/>
</dbReference>
<dbReference type="InterPro" id="IPR051446">
    <property type="entry name" value="HTH_trans_reg/aminotransferase"/>
</dbReference>
<comment type="similarity">
    <text evidence="1">In the C-terminal section; belongs to the class-I pyridoxal-phosphate-dependent aminotransferase family.</text>
</comment>
<accession>A0ABP3Q904</accession>
<dbReference type="Gene3D" id="1.10.10.10">
    <property type="entry name" value="Winged helix-like DNA-binding domain superfamily/Winged helix DNA-binding domain"/>
    <property type="match status" value="1"/>
</dbReference>
<keyword evidence="8" id="KW-1185">Reference proteome</keyword>
<dbReference type="Proteomes" id="UP001499951">
    <property type="component" value="Unassembled WGS sequence"/>
</dbReference>
<evidence type="ECO:0000256" key="4">
    <source>
        <dbReference type="ARBA" id="ARBA00023125"/>
    </source>
</evidence>
<reference evidence="8" key="1">
    <citation type="journal article" date="2019" name="Int. J. Syst. Evol. Microbiol.">
        <title>The Global Catalogue of Microorganisms (GCM) 10K type strain sequencing project: providing services to taxonomists for standard genome sequencing and annotation.</title>
        <authorList>
            <consortium name="The Broad Institute Genomics Platform"/>
            <consortium name="The Broad Institute Genome Sequencing Center for Infectious Disease"/>
            <person name="Wu L."/>
            <person name="Ma J."/>
        </authorList>
    </citation>
    <scope>NUCLEOTIDE SEQUENCE [LARGE SCALE GENOMIC DNA]</scope>
    <source>
        <strain evidence="8">JCM 15089</strain>
    </source>
</reference>
<dbReference type="GO" id="GO:0008483">
    <property type="term" value="F:transaminase activity"/>
    <property type="evidence" value="ECO:0007669"/>
    <property type="project" value="UniProtKB-KW"/>
</dbReference>
<evidence type="ECO:0000313" key="8">
    <source>
        <dbReference type="Proteomes" id="UP001499951"/>
    </source>
</evidence>
<comment type="caution">
    <text evidence="7">The sequence shown here is derived from an EMBL/GenBank/DDBJ whole genome shotgun (WGS) entry which is preliminary data.</text>
</comment>
<dbReference type="CDD" id="cd00609">
    <property type="entry name" value="AAT_like"/>
    <property type="match status" value="1"/>
</dbReference>
<dbReference type="PROSITE" id="PS50949">
    <property type="entry name" value="HTH_GNTR"/>
    <property type="match status" value="1"/>
</dbReference>
<dbReference type="SUPFAM" id="SSF53383">
    <property type="entry name" value="PLP-dependent transferases"/>
    <property type="match status" value="1"/>
</dbReference>
<gene>
    <name evidence="7" type="ORF">GCM10008942_38720</name>
</gene>
<sequence length="474" mass="51904">MDHAGKTDSEPLLYEEIAERIGRQIEQGAYRPGERIPSIRTLSTNLRVSINTVMGAYARLENAGLVEARPQSGYYVRSRPPEPEARPYDDELAAKTVEFGPRIWRIRRNLARPCPVQLSGGAPNPALLPIAKLNRIMAAQMRLFPHESVSYSPPAGFERLRTQIARRSPESGCTFSPKDIIVTSGGVEGVTLALQATCRAGDTVAIGSPVYHTYLASIQGMGLKVLEIPSSPRDGLNVDVLAYALRQTPVRACLILATFNNPLGGVMPDNRKRALVELLARHDIPLIEDDVYGDLGYAPQRPFTCKAFDKKGLVLLCSSFSKTLAPGYRVGWIVPGRFQAKIEALKACFSVAAPSPTQLALAEFLTNGGYDRHLRTLRKAYVRQVEQMRAAIGRHFPKGTHVTRPEGGSVLWIEMPAGTDGLALHERALKEGIAVAPGAMFTLGDQYRNCIRVNAAFWSNRVEAAIARLGKLAK</sequence>
<dbReference type="EMBL" id="BAAADD010000012">
    <property type="protein sequence ID" value="GAA0585969.1"/>
    <property type="molecule type" value="Genomic_DNA"/>
</dbReference>
<evidence type="ECO:0000259" key="6">
    <source>
        <dbReference type="PROSITE" id="PS50949"/>
    </source>
</evidence>
<dbReference type="InterPro" id="IPR004839">
    <property type="entry name" value="Aminotransferase_I/II_large"/>
</dbReference>
<name>A0ABP3Q904_9PROT</name>
<evidence type="ECO:0000256" key="5">
    <source>
        <dbReference type="ARBA" id="ARBA00023163"/>
    </source>
</evidence>
<dbReference type="CDD" id="cd07377">
    <property type="entry name" value="WHTH_GntR"/>
    <property type="match status" value="1"/>
</dbReference>
<dbReference type="Pfam" id="PF00155">
    <property type="entry name" value="Aminotran_1_2"/>
    <property type="match status" value="1"/>
</dbReference>
<proteinExistence type="inferred from homology"/>
<keyword evidence="4" id="KW-0238">DNA-binding</keyword>
<dbReference type="PANTHER" id="PTHR46577:SF2">
    <property type="entry name" value="TRANSCRIPTIONAL REGULATORY PROTEIN"/>
    <property type="match status" value="1"/>
</dbReference>
<keyword evidence="7" id="KW-0032">Aminotransferase</keyword>
<dbReference type="Pfam" id="PF00392">
    <property type="entry name" value="GntR"/>
    <property type="match status" value="1"/>
</dbReference>
<dbReference type="PANTHER" id="PTHR46577">
    <property type="entry name" value="HTH-TYPE TRANSCRIPTIONAL REGULATORY PROTEIN GABR"/>
    <property type="match status" value="1"/>
</dbReference>
<dbReference type="SUPFAM" id="SSF46785">
    <property type="entry name" value="Winged helix' DNA-binding domain"/>
    <property type="match status" value="1"/>
</dbReference>
<protein>
    <submittedName>
        <fullName evidence="7">PLP-dependent aminotransferase family protein</fullName>
    </submittedName>
</protein>